<protein>
    <recommendedName>
        <fullName evidence="4">DUF3456 domain-containing protein</fullName>
    </recommendedName>
</protein>
<dbReference type="Pfam" id="PF11938">
    <property type="entry name" value="DUF3456"/>
    <property type="match status" value="1"/>
</dbReference>
<dbReference type="Proteomes" id="UP000008743">
    <property type="component" value="Unassembled WGS sequence"/>
</dbReference>
<dbReference type="InParanoid" id="A0A0D2X0U3"/>
<comment type="similarity">
    <text evidence="1">Belongs to the canopy family.</text>
</comment>
<sequence length="375" mass="42749">MVLLVVLPHARANIDLLDREDLCDVCEIVVDELEEDLARSARSKSVLSTGYTMDLKGDMKAKKRIAYKNSEVRLIEALERVCGTPLDKYRTNYWNKDLPKFIRRVGTINKEEEADMFQVEHAQGDSPTELLMNVREQLLNQFGHMTDDHNELKVACGQLVERFETEIQEWFANYQDERKLKEYLCVLHFRNEENIPCYYSDVEISKEFLRIDTALADHEDEEENQNENDEFSGNDDEQHASSRPASRLDRFSAGPVGDDDDEEEDDNHPVSGSAQTHPQQSPPEPSLAEIRERQQASDKYTATIRSLRAAFDSMSSIKDDSPALNSILQEYQGLNHVLVDHLVLPNELATQPNAVSSIKDYTAKLSALIQQLATC</sequence>
<reference evidence="6" key="1">
    <citation type="submission" date="2011-02" db="EMBL/GenBank/DDBJ databases">
        <title>The Genome Sequence of Capsaspora owczarzaki ATCC 30864.</title>
        <authorList>
            <person name="Russ C."/>
            <person name="Cuomo C."/>
            <person name="Burger G."/>
            <person name="Gray M.W."/>
            <person name="Holland P.W.H."/>
            <person name="King N."/>
            <person name="Lang F.B.F."/>
            <person name="Roger A.J."/>
            <person name="Ruiz-Trillo I."/>
            <person name="Young S.K."/>
            <person name="Zeng Q."/>
            <person name="Gargeya S."/>
            <person name="Alvarado L."/>
            <person name="Berlin A."/>
            <person name="Chapman S.B."/>
            <person name="Chen Z."/>
            <person name="Freedman E."/>
            <person name="Gellesch M."/>
            <person name="Goldberg J."/>
            <person name="Griggs A."/>
            <person name="Gujja S."/>
            <person name="Heilman E."/>
            <person name="Heiman D."/>
            <person name="Howarth C."/>
            <person name="Mehta T."/>
            <person name="Neiman D."/>
            <person name="Pearson M."/>
            <person name="Roberts A."/>
            <person name="Saif S."/>
            <person name="Shea T."/>
            <person name="Shenoy N."/>
            <person name="Sisk P."/>
            <person name="Stolte C."/>
            <person name="Sykes S."/>
            <person name="White J."/>
            <person name="Yandava C."/>
            <person name="Haas B."/>
            <person name="Nusbaum C."/>
            <person name="Birren B."/>
        </authorList>
    </citation>
    <scope>NUCLEOTIDE SEQUENCE</scope>
    <source>
        <strain evidence="6">ATCC 30864</strain>
    </source>
</reference>
<gene>
    <name evidence="5" type="ORF">CAOG_001094</name>
</gene>
<keyword evidence="2" id="KW-0732">Signal</keyword>
<evidence type="ECO:0000256" key="1">
    <source>
        <dbReference type="ARBA" id="ARBA00007285"/>
    </source>
</evidence>
<dbReference type="AlphaFoldDB" id="A0A0D2X0U3"/>
<accession>A0A0D2X0U3</accession>
<name>A0A0D2X0U3_CAPO3</name>
<feature type="compositionally biased region" description="Basic and acidic residues" evidence="3">
    <location>
        <begin position="236"/>
        <end position="250"/>
    </location>
</feature>
<dbReference type="STRING" id="595528.A0A0D2X0U3"/>
<feature type="region of interest" description="Disordered" evidence="3">
    <location>
        <begin position="219"/>
        <end position="298"/>
    </location>
</feature>
<dbReference type="PANTHER" id="PTHR15382:SF8">
    <property type="entry name" value="CANOPY B"/>
    <property type="match status" value="1"/>
</dbReference>
<organism evidence="5 6">
    <name type="scientific">Capsaspora owczarzaki (strain ATCC 30864)</name>
    <dbReference type="NCBI Taxonomy" id="595528"/>
    <lineage>
        <taxon>Eukaryota</taxon>
        <taxon>Filasterea</taxon>
        <taxon>Capsaspora</taxon>
    </lineage>
</organism>
<dbReference type="OrthoDB" id="6020060at2759"/>
<feature type="compositionally biased region" description="Acidic residues" evidence="3">
    <location>
        <begin position="257"/>
        <end position="266"/>
    </location>
</feature>
<feature type="domain" description="DUF3456" evidence="4">
    <location>
        <begin position="23"/>
        <end position="186"/>
    </location>
</feature>
<evidence type="ECO:0000259" key="4">
    <source>
        <dbReference type="Pfam" id="PF11938"/>
    </source>
</evidence>
<keyword evidence="6" id="KW-1185">Reference proteome</keyword>
<evidence type="ECO:0000313" key="6">
    <source>
        <dbReference type="Proteomes" id="UP000008743"/>
    </source>
</evidence>
<evidence type="ECO:0000256" key="2">
    <source>
        <dbReference type="ARBA" id="ARBA00022729"/>
    </source>
</evidence>
<feature type="compositionally biased region" description="Acidic residues" evidence="3">
    <location>
        <begin position="219"/>
        <end position="235"/>
    </location>
</feature>
<evidence type="ECO:0000313" key="5">
    <source>
        <dbReference type="EMBL" id="KJE89659.1"/>
    </source>
</evidence>
<dbReference type="PANTHER" id="PTHR15382">
    <property type="entry name" value="CTG4A-RELATED"/>
    <property type="match status" value="1"/>
</dbReference>
<evidence type="ECO:0000256" key="3">
    <source>
        <dbReference type="SAM" id="MobiDB-lite"/>
    </source>
</evidence>
<dbReference type="EMBL" id="KE346360">
    <property type="protein sequence ID" value="KJE89659.1"/>
    <property type="molecule type" value="Genomic_DNA"/>
</dbReference>
<feature type="compositionally biased region" description="Polar residues" evidence="3">
    <location>
        <begin position="270"/>
        <end position="279"/>
    </location>
</feature>
<proteinExistence type="inferred from homology"/>
<dbReference type="eggNOG" id="KOG4052">
    <property type="taxonomic scope" value="Eukaryota"/>
</dbReference>
<dbReference type="InterPro" id="IPR021852">
    <property type="entry name" value="DUF3456"/>
</dbReference>
<dbReference type="PhylomeDB" id="A0A0D2X0U3"/>